<dbReference type="AlphaFoldDB" id="A0AAD5K8U9"/>
<evidence type="ECO:0000313" key="6">
    <source>
        <dbReference type="EMBL" id="KAI9261396.1"/>
    </source>
</evidence>
<reference evidence="6" key="1">
    <citation type="journal article" date="2022" name="IScience">
        <title>Evolution of zygomycete secretomes and the origins of terrestrial fungal ecologies.</title>
        <authorList>
            <person name="Chang Y."/>
            <person name="Wang Y."/>
            <person name="Mondo S."/>
            <person name="Ahrendt S."/>
            <person name="Andreopoulos W."/>
            <person name="Barry K."/>
            <person name="Beard J."/>
            <person name="Benny G.L."/>
            <person name="Blankenship S."/>
            <person name="Bonito G."/>
            <person name="Cuomo C."/>
            <person name="Desiro A."/>
            <person name="Gervers K.A."/>
            <person name="Hundley H."/>
            <person name="Kuo A."/>
            <person name="LaButti K."/>
            <person name="Lang B.F."/>
            <person name="Lipzen A."/>
            <person name="O'Donnell K."/>
            <person name="Pangilinan J."/>
            <person name="Reynolds N."/>
            <person name="Sandor L."/>
            <person name="Smith M.E."/>
            <person name="Tsang A."/>
            <person name="Grigoriev I.V."/>
            <person name="Stajich J.E."/>
            <person name="Spatafora J.W."/>
        </authorList>
    </citation>
    <scope>NUCLEOTIDE SEQUENCE</scope>
    <source>
        <strain evidence="6">RSA 2281</strain>
    </source>
</reference>
<dbReference type="PANTHER" id="PTHR10924:SF6">
    <property type="entry name" value="SOLUTE CARRIER FAMILY 49 MEMBER A3"/>
    <property type="match status" value="1"/>
</dbReference>
<dbReference type="InterPro" id="IPR049680">
    <property type="entry name" value="FLVCR1-2_SLC49-like"/>
</dbReference>
<evidence type="ECO:0000256" key="1">
    <source>
        <dbReference type="ARBA" id="ARBA00004141"/>
    </source>
</evidence>
<dbReference type="PANTHER" id="PTHR10924">
    <property type="entry name" value="MAJOR FACILITATOR SUPERFAMILY PROTEIN-RELATED"/>
    <property type="match status" value="1"/>
</dbReference>
<feature type="transmembrane region" description="Helical" evidence="5">
    <location>
        <begin position="418"/>
        <end position="438"/>
    </location>
</feature>
<evidence type="ECO:0000256" key="3">
    <source>
        <dbReference type="ARBA" id="ARBA00022989"/>
    </source>
</evidence>
<evidence type="ECO:0000256" key="5">
    <source>
        <dbReference type="SAM" id="Phobius"/>
    </source>
</evidence>
<keyword evidence="3 5" id="KW-1133">Transmembrane helix</keyword>
<keyword evidence="4 5" id="KW-0472">Membrane</keyword>
<dbReference type="EMBL" id="JAIXMP010000015">
    <property type="protein sequence ID" value="KAI9261396.1"/>
    <property type="molecule type" value="Genomic_DNA"/>
</dbReference>
<dbReference type="InterPro" id="IPR036259">
    <property type="entry name" value="MFS_trans_sf"/>
</dbReference>
<keyword evidence="7" id="KW-1185">Reference proteome</keyword>
<feature type="transmembrane region" description="Helical" evidence="5">
    <location>
        <begin position="257"/>
        <end position="278"/>
    </location>
</feature>
<dbReference type="Gene3D" id="1.20.1250.20">
    <property type="entry name" value="MFS general substrate transporter like domains"/>
    <property type="match status" value="1"/>
</dbReference>
<evidence type="ECO:0000256" key="4">
    <source>
        <dbReference type="ARBA" id="ARBA00023136"/>
    </source>
</evidence>
<dbReference type="GO" id="GO:0016020">
    <property type="term" value="C:membrane"/>
    <property type="evidence" value="ECO:0007669"/>
    <property type="project" value="UniProtKB-SubCell"/>
</dbReference>
<feature type="transmembrane region" description="Helical" evidence="5">
    <location>
        <begin position="322"/>
        <end position="343"/>
    </location>
</feature>
<name>A0AAD5K8U9_9FUNG</name>
<protein>
    <submittedName>
        <fullName evidence="6">Major facilitator superfamily domain-containing protein</fullName>
    </submittedName>
</protein>
<gene>
    <name evidence="6" type="ORF">BDA99DRAFT_560278</name>
</gene>
<feature type="transmembrane region" description="Helical" evidence="5">
    <location>
        <begin position="118"/>
        <end position="143"/>
    </location>
</feature>
<sequence>MNQLELQRSNSISTIATNDGRQTIIVPSSVQTEDDEKQLSQHQTENNWVLSEKYPSNHAEDYSSYQQQRNERTHPLAWVALFLLVVLRSSVSIFQNTFSPIPNLVADYLNVSLTGVNWLFNIQAILIIAGVITAAGCWVRLVAVLIHPPSFPVMMIGQVVASIGNPLTLNIMTKFAAVWFPENRRATAGMFVASNYGGIIAMFLMPAVATAAICTAAVLPQFILPAKPPGGSHDTAIERPNVSFLHCTLTLMKCYHFWILCGIHGINVGLSVAWGALLNQALAPYGYSDAQSGNIVAVAMAAGAMGALTAGPMLDITKRHKLFLKLMAPFMCSTYVALIFIINRDSFAAILYVNALNNFFLSFMVPVVVELGVEVSHPIPESISTSILWQAAQIVGFILVLVLDKFRDPNGNPPDNMFRGLVFQASMAGISVILSLIYNGPMRRQEAHANERQEQVQQ</sequence>
<accession>A0AAD5K8U9</accession>
<keyword evidence="2 5" id="KW-0812">Transmembrane</keyword>
<organism evidence="6 7">
    <name type="scientific">Phascolomyces articulosus</name>
    <dbReference type="NCBI Taxonomy" id="60185"/>
    <lineage>
        <taxon>Eukaryota</taxon>
        <taxon>Fungi</taxon>
        <taxon>Fungi incertae sedis</taxon>
        <taxon>Mucoromycota</taxon>
        <taxon>Mucoromycotina</taxon>
        <taxon>Mucoromycetes</taxon>
        <taxon>Mucorales</taxon>
        <taxon>Lichtheimiaceae</taxon>
        <taxon>Phascolomyces</taxon>
    </lineage>
</organism>
<evidence type="ECO:0000256" key="2">
    <source>
        <dbReference type="ARBA" id="ARBA00022692"/>
    </source>
</evidence>
<comment type="subcellular location">
    <subcellularLocation>
        <location evidence="1">Membrane</location>
        <topology evidence="1">Multi-pass membrane protein</topology>
    </subcellularLocation>
</comment>
<feature type="transmembrane region" description="Helical" evidence="5">
    <location>
        <begin position="155"/>
        <end position="179"/>
    </location>
</feature>
<feature type="transmembrane region" description="Helical" evidence="5">
    <location>
        <begin position="76"/>
        <end position="98"/>
    </location>
</feature>
<proteinExistence type="predicted"/>
<feature type="transmembrane region" description="Helical" evidence="5">
    <location>
        <begin position="199"/>
        <end position="219"/>
    </location>
</feature>
<dbReference type="SUPFAM" id="SSF103473">
    <property type="entry name" value="MFS general substrate transporter"/>
    <property type="match status" value="1"/>
</dbReference>
<dbReference type="Proteomes" id="UP001209540">
    <property type="component" value="Unassembled WGS sequence"/>
</dbReference>
<reference evidence="6" key="2">
    <citation type="submission" date="2023-02" db="EMBL/GenBank/DDBJ databases">
        <authorList>
            <consortium name="DOE Joint Genome Institute"/>
            <person name="Mondo S.J."/>
            <person name="Chang Y."/>
            <person name="Wang Y."/>
            <person name="Ahrendt S."/>
            <person name="Andreopoulos W."/>
            <person name="Barry K."/>
            <person name="Beard J."/>
            <person name="Benny G.L."/>
            <person name="Blankenship S."/>
            <person name="Bonito G."/>
            <person name="Cuomo C."/>
            <person name="Desiro A."/>
            <person name="Gervers K.A."/>
            <person name="Hundley H."/>
            <person name="Kuo A."/>
            <person name="LaButti K."/>
            <person name="Lang B.F."/>
            <person name="Lipzen A."/>
            <person name="O'Donnell K."/>
            <person name="Pangilinan J."/>
            <person name="Reynolds N."/>
            <person name="Sandor L."/>
            <person name="Smith M.W."/>
            <person name="Tsang A."/>
            <person name="Grigoriev I.V."/>
            <person name="Stajich J.E."/>
            <person name="Spatafora J.W."/>
        </authorList>
    </citation>
    <scope>NUCLEOTIDE SEQUENCE</scope>
    <source>
        <strain evidence="6">RSA 2281</strain>
    </source>
</reference>
<feature type="transmembrane region" description="Helical" evidence="5">
    <location>
        <begin position="385"/>
        <end position="403"/>
    </location>
</feature>
<comment type="caution">
    <text evidence="6">The sequence shown here is derived from an EMBL/GenBank/DDBJ whole genome shotgun (WGS) entry which is preliminary data.</text>
</comment>
<feature type="transmembrane region" description="Helical" evidence="5">
    <location>
        <begin position="349"/>
        <end position="373"/>
    </location>
</feature>
<evidence type="ECO:0000313" key="7">
    <source>
        <dbReference type="Proteomes" id="UP001209540"/>
    </source>
</evidence>
<feature type="transmembrane region" description="Helical" evidence="5">
    <location>
        <begin position="290"/>
        <end position="310"/>
    </location>
</feature>